<proteinExistence type="inferred from homology"/>
<organism evidence="13 14">
    <name type="scientific">Stephanodiscus triporus</name>
    <dbReference type="NCBI Taxonomy" id="2934178"/>
    <lineage>
        <taxon>Eukaryota</taxon>
        <taxon>Sar</taxon>
        <taxon>Stramenopiles</taxon>
        <taxon>Ochrophyta</taxon>
        <taxon>Bacillariophyta</taxon>
        <taxon>Coscinodiscophyceae</taxon>
        <taxon>Thalassiosirophycidae</taxon>
        <taxon>Stephanodiscales</taxon>
        <taxon>Stephanodiscaceae</taxon>
        <taxon>Stephanodiscus</taxon>
    </lineage>
</organism>
<dbReference type="GO" id="GO:0016746">
    <property type="term" value="F:acyltransferase activity"/>
    <property type="evidence" value="ECO:0007669"/>
    <property type="project" value="UniProtKB-KW"/>
</dbReference>
<dbReference type="EMBL" id="JALLAZ020001779">
    <property type="protein sequence ID" value="KAL3764323.1"/>
    <property type="molecule type" value="Genomic_DNA"/>
</dbReference>
<sequence>MTTTGDACESPSTEKEGGGSGSGVVGTARGGGDRSKWKIADTPQDAGILPTVGVTLWLGWNGFLLYTIPYAIFLAGKWQRAVILGFAILSLALPANFPGALGYRMGDWMMSQAEKYFGLKTVIEDEDDLIRHSERNKSLIFAFNPHDVLPYSVFCFNPSLRRLPGKIGKDGCALMTSAVFGIPFIRHVYSWVRCLPVDKRTFLRRLHDGQSFAFSPGGVQEVLLLNPAKPHELVLYLKQRKGFIKLALTTGSPVVPVFAFNLDGSYGYWLPRGPFVEKISRAVGIAPLVFWGRWGIPFGIPHPRKSHVVIGRAIDMPKNTEGENVTQELVDEWHAVFLEELELLFERHKNEAGHFADDDVILNDVLVISLSSHTTYALQNKAWS</sequence>
<evidence type="ECO:0000256" key="3">
    <source>
        <dbReference type="ARBA" id="ARBA00022516"/>
    </source>
</evidence>
<keyword evidence="14" id="KW-1185">Reference proteome</keyword>
<evidence type="ECO:0000256" key="7">
    <source>
        <dbReference type="ARBA" id="ARBA00022989"/>
    </source>
</evidence>
<reference evidence="13 14" key="1">
    <citation type="submission" date="2024-10" db="EMBL/GenBank/DDBJ databases">
        <title>Updated reference genomes for cyclostephanoid diatoms.</title>
        <authorList>
            <person name="Roberts W.R."/>
            <person name="Alverson A.J."/>
        </authorList>
    </citation>
    <scope>NUCLEOTIDE SEQUENCE [LARGE SCALE GENOMIC DNA]</scope>
    <source>
        <strain evidence="13 14">AJA276-08</strain>
    </source>
</reference>
<evidence type="ECO:0000313" key="13">
    <source>
        <dbReference type="EMBL" id="KAL3764323.1"/>
    </source>
</evidence>
<dbReference type="EC" id="2.3.1.-" evidence="11"/>
<keyword evidence="10" id="KW-0012">Acyltransferase</keyword>
<evidence type="ECO:0000256" key="1">
    <source>
        <dbReference type="ARBA" id="ARBA00004477"/>
    </source>
</evidence>
<protein>
    <recommendedName>
        <fullName evidence="11">Acyltransferase</fullName>
        <ecNumber evidence="11">2.3.1.-</ecNumber>
    </recommendedName>
</protein>
<keyword evidence="8" id="KW-0443">Lipid metabolism</keyword>
<name>A0ABD3MKP8_9STRA</name>
<feature type="transmembrane region" description="Helical" evidence="11">
    <location>
        <begin position="82"/>
        <end position="103"/>
    </location>
</feature>
<dbReference type="PANTHER" id="PTHR12317">
    <property type="entry name" value="DIACYLGLYCEROL O-ACYLTRANSFERASE"/>
    <property type="match status" value="1"/>
</dbReference>
<evidence type="ECO:0000256" key="8">
    <source>
        <dbReference type="ARBA" id="ARBA00023098"/>
    </source>
</evidence>
<evidence type="ECO:0000256" key="10">
    <source>
        <dbReference type="ARBA" id="ARBA00023315"/>
    </source>
</evidence>
<feature type="compositionally biased region" description="Gly residues" evidence="12">
    <location>
        <begin position="18"/>
        <end position="30"/>
    </location>
</feature>
<evidence type="ECO:0000256" key="2">
    <source>
        <dbReference type="ARBA" id="ARBA00005420"/>
    </source>
</evidence>
<dbReference type="Proteomes" id="UP001530315">
    <property type="component" value="Unassembled WGS sequence"/>
</dbReference>
<evidence type="ECO:0000256" key="9">
    <source>
        <dbReference type="ARBA" id="ARBA00023136"/>
    </source>
</evidence>
<evidence type="ECO:0000256" key="12">
    <source>
        <dbReference type="SAM" id="MobiDB-lite"/>
    </source>
</evidence>
<keyword evidence="6 11" id="KW-0256">Endoplasmic reticulum</keyword>
<gene>
    <name evidence="13" type="ORF">ACHAW5_008920</name>
</gene>
<feature type="transmembrane region" description="Helical" evidence="11">
    <location>
        <begin position="57"/>
        <end position="75"/>
    </location>
</feature>
<comment type="subcellular location">
    <subcellularLocation>
        <location evidence="1 11">Endoplasmic reticulum membrane</location>
        <topology evidence="1 11">Multi-pass membrane protein</topology>
    </subcellularLocation>
</comment>
<feature type="region of interest" description="Disordered" evidence="12">
    <location>
        <begin position="1"/>
        <end position="36"/>
    </location>
</feature>
<keyword evidence="7 11" id="KW-1133">Transmembrane helix</keyword>
<dbReference type="InterPro" id="IPR007130">
    <property type="entry name" value="DAGAT"/>
</dbReference>
<keyword evidence="4 11" id="KW-0808">Transferase</keyword>
<keyword evidence="9 11" id="KW-0472">Membrane</keyword>
<evidence type="ECO:0000256" key="11">
    <source>
        <dbReference type="RuleBase" id="RU367023"/>
    </source>
</evidence>
<dbReference type="GO" id="GO:0006629">
    <property type="term" value="P:lipid metabolic process"/>
    <property type="evidence" value="ECO:0007669"/>
    <property type="project" value="UniProtKB-KW"/>
</dbReference>
<accession>A0ABD3MKP8</accession>
<comment type="similarity">
    <text evidence="2 11">Belongs to the diacylglycerol acyltransferase family.</text>
</comment>
<dbReference type="GO" id="GO:0005789">
    <property type="term" value="C:endoplasmic reticulum membrane"/>
    <property type="evidence" value="ECO:0007669"/>
    <property type="project" value="UniProtKB-SubCell"/>
</dbReference>
<keyword evidence="5 11" id="KW-0812">Transmembrane</keyword>
<dbReference type="PANTHER" id="PTHR12317:SF63">
    <property type="entry name" value="DIACYLGLYCEROL O-ACYLTRANSFERASE 2"/>
    <property type="match status" value="1"/>
</dbReference>
<comment type="caution">
    <text evidence="13">The sequence shown here is derived from an EMBL/GenBank/DDBJ whole genome shotgun (WGS) entry which is preliminary data.</text>
</comment>
<dbReference type="Pfam" id="PF03982">
    <property type="entry name" value="DAGAT"/>
    <property type="match status" value="1"/>
</dbReference>
<dbReference type="AlphaFoldDB" id="A0ABD3MKP8"/>
<evidence type="ECO:0000256" key="6">
    <source>
        <dbReference type="ARBA" id="ARBA00022824"/>
    </source>
</evidence>
<keyword evidence="3" id="KW-0444">Lipid biosynthesis</keyword>
<dbReference type="SUPFAM" id="SSF69593">
    <property type="entry name" value="Glycerol-3-phosphate (1)-acyltransferase"/>
    <property type="match status" value="1"/>
</dbReference>
<evidence type="ECO:0000256" key="4">
    <source>
        <dbReference type="ARBA" id="ARBA00022679"/>
    </source>
</evidence>
<evidence type="ECO:0000313" key="14">
    <source>
        <dbReference type="Proteomes" id="UP001530315"/>
    </source>
</evidence>
<evidence type="ECO:0000256" key="5">
    <source>
        <dbReference type="ARBA" id="ARBA00022692"/>
    </source>
</evidence>